<protein>
    <submittedName>
        <fullName evidence="2">Uncharacterized protein</fullName>
    </submittedName>
</protein>
<feature type="compositionally biased region" description="Acidic residues" evidence="1">
    <location>
        <begin position="87"/>
        <end position="98"/>
    </location>
</feature>
<keyword evidence="3" id="KW-1185">Reference proteome</keyword>
<evidence type="ECO:0000313" key="3">
    <source>
        <dbReference type="Proteomes" id="UP000011864"/>
    </source>
</evidence>
<proteinExistence type="predicted"/>
<dbReference type="EMBL" id="CP003837">
    <property type="protein sequence ID" value="AGH42304.1"/>
    <property type="molecule type" value="Genomic_DNA"/>
</dbReference>
<evidence type="ECO:0000313" key="2">
    <source>
        <dbReference type="EMBL" id="AGH42304.1"/>
    </source>
</evidence>
<gene>
    <name evidence="2" type="ORF">C427_0194</name>
</gene>
<feature type="compositionally biased region" description="Polar residues" evidence="1">
    <location>
        <begin position="12"/>
        <end position="22"/>
    </location>
</feature>
<reference evidence="2 3" key="1">
    <citation type="journal article" date="2013" name="Genome Announc.">
        <title>Complete Genome Sequence of Glaciecola psychrophila Strain 170T.</title>
        <authorList>
            <person name="Yin J."/>
            <person name="Chen J."/>
            <person name="Liu G."/>
            <person name="Yu Y."/>
            <person name="Song L."/>
            <person name="Wang X."/>
            <person name="Qu X."/>
        </authorList>
    </citation>
    <scope>NUCLEOTIDE SEQUENCE [LARGE SCALE GENOMIC DNA]</scope>
    <source>
        <strain evidence="2 3">170</strain>
    </source>
</reference>
<evidence type="ECO:0000256" key="1">
    <source>
        <dbReference type="SAM" id="MobiDB-lite"/>
    </source>
</evidence>
<dbReference type="PATRIC" id="fig|1129794.4.peg.188"/>
<feature type="region of interest" description="Disordered" evidence="1">
    <location>
        <begin position="1"/>
        <end position="22"/>
    </location>
</feature>
<dbReference type="HOGENOM" id="CLU_1894214_0_0_6"/>
<dbReference type="AlphaFoldDB" id="K6ZPI6"/>
<dbReference type="KEGG" id="gps:C427_0194"/>
<feature type="region of interest" description="Disordered" evidence="1">
    <location>
        <begin position="55"/>
        <end position="134"/>
    </location>
</feature>
<feature type="compositionally biased region" description="Acidic residues" evidence="1">
    <location>
        <begin position="63"/>
        <end position="78"/>
    </location>
</feature>
<sequence length="134" mass="14759">MSDKALPENQDTESTSLITATPSPLIPVAVDQRISALDMRTLVLQLETEAAEIQKLSSNESVEPTEDTSEVSSDDELNTEIAQVESCTDEEEVVESENIEPIPQEQAQDIFESEQEKAQDGTDEIVALKDGSYW</sequence>
<dbReference type="STRING" id="1129794.C427_0194"/>
<dbReference type="Proteomes" id="UP000011864">
    <property type="component" value="Chromosome"/>
</dbReference>
<organism evidence="2 3">
    <name type="scientific">Paraglaciecola psychrophila 170</name>
    <dbReference type="NCBI Taxonomy" id="1129794"/>
    <lineage>
        <taxon>Bacteria</taxon>
        <taxon>Pseudomonadati</taxon>
        <taxon>Pseudomonadota</taxon>
        <taxon>Gammaproteobacteria</taxon>
        <taxon>Alteromonadales</taxon>
        <taxon>Alteromonadaceae</taxon>
        <taxon>Paraglaciecola</taxon>
    </lineage>
</organism>
<dbReference type="RefSeq" id="WP_007638162.1">
    <property type="nucleotide sequence ID" value="NC_020514.1"/>
</dbReference>
<name>K6ZPI6_9ALTE</name>
<accession>K6ZPI6</accession>